<protein>
    <submittedName>
        <fullName evidence="4">N1221 domain-containing protein</fullName>
    </submittedName>
</protein>
<feature type="compositionally biased region" description="Low complexity" evidence="1">
    <location>
        <begin position="107"/>
        <end position="119"/>
    </location>
</feature>
<evidence type="ECO:0000313" key="4">
    <source>
        <dbReference type="WBParaSite" id="snap_masked-unitig_35789-processed-gene-0.0-mRNA-1"/>
    </source>
</evidence>
<reference evidence="4" key="1">
    <citation type="submission" date="2016-11" db="UniProtKB">
        <authorList>
            <consortium name="WormBaseParasite"/>
        </authorList>
    </citation>
    <scope>IDENTIFICATION</scope>
</reference>
<accession>A0A1I8JQX9</accession>
<dbReference type="PANTHER" id="PTHR13239">
    <property type="entry name" value="PROTEIN REQUIRED FOR HYPHAL ANASTOMOSIS HAM-2"/>
    <property type="match status" value="1"/>
</dbReference>
<dbReference type="GO" id="GO:0007010">
    <property type="term" value="P:cytoskeleton organization"/>
    <property type="evidence" value="ECO:0007669"/>
    <property type="project" value="TreeGrafter"/>
</dbReference>
<feature type="compositionally biased region" description="Basic and acidic residues" evidence="1">
    <location>
        <begin position="58"/>
        <end position="71"/>
    </location>
</feature>
<feature type="region of interest" description="Disordered" evidence="1">
    <location>
        <begin position="324"/>
        <end position="372"/>
    </location>
</feature>
<feature type="region of interest" description="Disordered" evidence="1">
    <location>
        <begin position="477"/>
        <end position="506"/>
    </location>
</feature>
<name>A0A1I8JQX9_9PLAT</name>
<dbReference type="PANTHER" id="PTHR13239:SF4">
    <property type="entry name" value="AT25231P"/>
    <property type="match status" value="1"/>
</dbReference>
<feature type="domain" description="Far11/STRP N-terminal" evidence="2">
    <location>
        <begin position="252"/>
        <end position="501"/>
    </location>
</feature>
<feature type="compositionally biased region" description="Basic and acidic residues" evidence="1">
    <location>
        <begin position="82"/>
        <end position="94"/>
    </location>
</feature>
<feature type="compositionally biased region" description="Basic residues" evidence="1">
    <location>
        <begin position="72"/>
        <end position="81"/>
    </location>
</feature>
<feature type="region of interest" description="Disordered" evidence="1">
    <location>
        <begin position="163"/>
        <end position="183"/>
    </location>
</feature>
<evidence type="ECO:0000259" key="2">
    <source>
        <dbReference type="SMART" id="SM01292"/>
    </source>
</evidence>
<dbReference type="Proteomes" id="UP000095280">
    <property type="component" value="Unplaced"/>
</dbReference>
<dbReference type="Pfam" id="PF07923">
    <property type="entry name" value="N1221"/>
    <property type="match status" value="1"/>
</dbReference>
<dbReference type="AlphaFoldDB" id="A0A1I8JQX9"/>
<organism evidence="3 4">
    <name type="scientific">Macrostomum lignano</name>
    <dbReference type="NCBI Taxonomy" id="282301"/>
    <lineage>
        <taxon>Eukaryota</taxon>
        <taxon>Metazoa</taxon>
        <taxon>Spiralia</taxon>
        <taxon>Lophotrochozoa</taxon>
        <taxon>Platyhelminthes</taxon>
        <taxon>Rhabditophora</taxon>
        <taxon>Macrostomorpha</taxon>
        <taxon>Macrostomida</taxon>
        <taxon>Macrostomidae</taxon>
        <taxon>Macrostomum</taxon>
    </lineage>
</organism>
<dbReference type="SMART" id="SM01292">
    <property type="entry name" value="N1221"/>
    <property type="match status" value="1"/>
</dbReference>
<dbReference type="GO" id="GO:0005829">
    <property type="term" value="C:cytosol"/>
    <property type="evidence" value="ECO:0007669"/>
    <property type="project" value="TreeGrafter"/>
</dbReference>
<dbReference type="InterPro" id="IPR012486">
    <property type="entry name" value="Far11/STRP_N"/>
</dbReference>
<dbReference type="WBParaSite" id="snap_masked-unitig_35789-processed-gene-0.0-mRNA-1">
    <property type="protein sequence ID" value="snap_masked-unitig_35789-processed-gene-0.0-mRNA-1"/>
    <property type="gene ID" value="snap_masked-unitig_35789-processed-gene-0.0"/>
</dbReference>
<dbReference type="InterPro" id="IPR040185">
    <property type="entry name" value="Far11/STRP"/>
</dbReference>
<feature type="region of interest" description="Disordered" evidence="1">
    <location>
        <begin position="198"/>
        <end position="218"/>
    </location>
</feature>
<feature type="compositionally biased region" description="Basic and acidic residues" evidence="1">
    <location>
        <begin position="1"/>
        <end position="30"/>
    </location>
</feature>
<sequence length="506" mass="54909">VDRIDSRARRSSRTADDNAKNQSRFRHEEPGVGFVSRQSTSTNRHIVRRSSGGSGDFNEVRDGKNEDYYSERRRRSRRHRLAHLDRKPNRDVLFRRQRSTCGQNGLAHPAAGTGGPTPTEGDGRAAARRRPPLGSAVRNRRWSQRRGDEPAAALGRLSIDIESSSSSLPAVADMETEENSLPTVAAAAADEVAELIDTGNDSQSSTAASEATSSSSSSTSVSAAAAAAAAVAASDPQSGDEAAPGAAAAAPAQDLEFVYADADEYSVEIAELYTYTEEADLRANQVAFDQLFDESKQQHRWTKLDDPSRRAFIERLLNMLDLGGGGVGSEDRRKTPVGSSSPAVHCAGRQLSRQKSGSAGGQSGPGGSGSNITLNDSTELRLMLSLLYNSTIIANYKLKHFSPREPIVGEDCLAITPIQHEYQVFAVQRRAPHYPDAKGDYCLLWKVVLVLNHWPAAELHKRKNELKRHGLAPVTERELPRVAAGRRASSPPMSAADMFDQMPRRS</sequence>
<feature type="compositionally biased region" description="Low complexity" evidence="1">
    <location>
        <begin position="202"/>
        <end position="218"/>
    </location>
</feature>
<evidence type="ECO:0000256" key="1">
    <source>
        <dbReference type="SAM" id="MobiDB-lite"/>
    </source>
</evidence>
<evidence type="ECO:0000313" key="3">
    <source>
        <dbReference type="Proteomes" id="UP000095280"/>
    </source>
</evidence>
<feature type="region of interest" description="Disordered" evidence="1">
    <location>
        <begin position="1"/>
        <end position="149"/>
    </location>
</feature>
<keyword evidence="3" id="KW-1185">Reference proteome</keyword>
<proteinExistence type="predicted"/>
<feature type="compositionally biased region" description="Gly residues" evidence="1">
    <location>
        <begin position="358"/>
        <end position="369"/>
    </location>
</feature>